<dbReference type="STRING" id="97481.SAMN05444853_11618"/>
<dbReference type="Proteomes" id="UP000198883">
    <property type="component" value="Unassembled WGS sequence"/>
</dbReference>
<evidence type="ECO:0000313" key="3">
    <source>
        <dbReference type="Proteomes" id="UP000198883"/>
    </source>
</evidence>
<accession>A0A1H7Y5R0</accession>
<dbReference type="AlphaFoldDB" id="A0A1H7Y5R0"/>
<name>A0A1H7Y5R0_9PAST</name>
<protein>
    <submittedName>
        <fullName evidence="2">Uncharacterized protein</fullName>
    </submittedName>
</protein>
<gene>
    <name evidence="1" type="ORF">QJT92_07840</name>
    <name evidence="2" type="ORF">SAMN05444853_11618</name>
</gene>
<organism evidence="2 3">
    <name type="scientific">Phocoenobacter skyensis</name>
    <dbReference type="NCBI Taxonomy" id="97481"/>
    <lineage>
        <taxon>Bacteria</taxon>
        <taxon>Pseudomonadati</taxon>
        <taxon>Pseudomonadota</taxon>
        <taxon>Gammaproteobacteria</taxon>
        <taxon>Pasteurellales</taxon>
        <taxon>Pasteurellaceae</taxon>
        <taxon>Phocoenobacter</taxon>
    </lineage>
</organism>
<evidence type="ECO:0000313" key="4">
    <source>
        <dbReference type="Proteomes" id="UP001224812"/>
    </source>
</evidence>
<dbReference type="EMBL" id="FOBN01000016">
    <property type="protein sequence ID" value="SEM40667.1"/>
    <property type="molecule type" value="Genomic_DNA"/>
</dbReference>
<evidence type="ECO:0000313" key="1">
    <source>
        <dbReference type="EMBL" id="MDP8085828.1"/>
    </source>
</evidence>
<dbReference type="GeneID" id="83544249"/>
<dbReference type="Proteomes" id="UP001224812">
    <property type="component" value="Unassembled WGS sequence"/>
</dbReference>
<evidence type="ECO:0000313" key="2">
    <source>
        <dbReference type="EMBL" id="SEM40667.1"/>
    </source>
</evidence>
<reference evidence="1 4" key="3">
    <citation type="journal article" date="2023" name="Front. Microbiol.">
        <title>Phylogeography and host specificity of Pasteurellaceae pathogenic to sea-farmed fish in the north-east Atlantic.</title>
        <authorList>
            <person name="Gulla S."/>
            <person name="Colquhoun D.J."/>
            <person name="Olsen A.B."/>
            <person name="Spilsberg B."/>
            <person name="Lagesen K."/>
            <person name="Aakesson C.P."/>
            <person name="Strom S."/>
            <person name="Manji F."/>
            <person name="Birkbeck T.H."/>
            <person name="Nilsen H.K."/>
        </authorList>
    </citation>
    <scope>NUCLEOTIDE SEQUENCE [LARGE SCALE GENOMIC DNA]</scope>
    <source>
        <strain evidence="1 4">VIO11850</strain>
    </source>
</reference>
<proteinExistence type="predicted"/>
<keyword evidence="4" id="KW-1185">Reference proteome</keyword>
<dbReference type="OrthoDB" id="9816412at2"/>
<dbReference type="RefSeq" id="WP_090922245.1">
    <property type="nucleotide sequence ID" value="NZ_CP016180.1"/>
</dbReference>
<reference evidence="3" key="1">
    <citation type="submission" date="2016-10" db="EMBL/GenBank/DDBJ databases">
        <authorList>
            <person name="Varghese N."/>
            <person name="Submissions S."/>
        </authorList>
    </citation>
    <scope>NUCLEOTIDE SEQUENCE [LARGE SCALE GENOMIC DNA]</scope>
    <source>
        <strain evidence="3">DSM 24204</strain>
    </source>
</reference>
<sequence>MKEQAVELLNYATAFDNGEELCFSEGESLSQKIQALLSEQPQVIMFSEFATKERVADIEQTNIVQYSEDTPPEMIELDQQIRTYMQQNNTDYTTAFEIITKKRKIK</sequence>
<reference evidence="2" key="2">
    <citation type="submission" date="2016-10" db="EMBL/GenBank/DDBJ databases">
        <authorList>
            <person name="de Groot N.N."/>
        </authorList>
    </citation>
    <scope>NUCLEOTIDE SEQUENCE [LARGE SCALE GENOMIC DNA]</scope>
    <source>
        <strain evidence="2">DSM 24204</strain>
    </source>
</reference>
<dbReference type="EMBL" id="JASAVS010000017">
    <property type="protein sequence ID" value="MDP8085828.1"/>
    <property type="molecule type" value="Genomic_DNA"/>
</dbReference>